<keyword evidence="12" id="KW-0411">Iron-sulfur</keyword>
<keyword evidence="3" id="KW-1003">Cell membrane</keyword>
<dbReference type="InterPro" id="IPR011640">
    <property type="entry name" value="Fe2_transport_prot_B_C"/>
</dbReference>
<dbReference type="PANTHER" id="PTHR43185:SF1">
    <property type="entry name" value="FE(2+) TRANSPORTER FEOB"/>
    <property type="match status" value="1"/>
</dbReference>
<feature type="transmembrane region" description="Helical" evidence="20">
    <location>
        <begin position="324"/>
        <end position="342"/>
    </location>
</feature>
<dbReference type="InterPro" id="IPR003373">
    <property type="entry name" value="Fe2_transport_prot-B"/>
</dbReference>
<dbReference type="Gene3D" id="1.10.10.10">
    <property type="entry name" value="Winged helix-like DNA-binding domain superfamily/Winged helix DNA-binding domain"/>
    <property type="match status" value="1"/>
</dbReference>
<dbReference type="InterPro" id="IPR036388">
    <property type="entry name" value="WH-like_DNA-bd_sf"/>
</dbReference>
<dbReference type="NCBIfam" id="NF007105">
    <property type="entry name" value="PRK09554.1"/>
    <property type="match status" value="1"/>
</dbReference>
<evidence type="ECO:0000256" key="13">
    <source>
        <dbReference type="ARBA" id="ARBA00023015"/>
    </source>
</evidence>
<dbReference type="GO" id="GO:0003677">
    <property type="term" value="F:DNA binding"/>
    <property type="evidence" value="ECO:0007669"/>
    <property type="project" value="UniProtKB-KW"/>
</dbReference>
<dbReference type="AlphaFoldDB" id="A0A0A2VZV3"/>
<feature type="transmembrane region" description="Helical" evidence="20">
    <location>
        <begin position="409"/>
        <end position="429"/>
    </location>
</feature>
<keyword evidence="17 20" id="KW-0472">Membrane</keyword>
<dbReference type="CDD" id="cd01879">
    <property type="entry name" value="FeoB"/>
    <property type="match status" value="1"/>
</dbReference>
<dbReference type="InterPro" id="IPR011642">
    <property type="entry name" value="Gate_dom"/>
</dbReference>
<dbReference type="Pfam" id="PF09012">
    <property type="entry name" value="FeoC"/>
    <property type="match status" value="1"/>
</dbReference>
<dbReference type="SUPFAM" id="SSF52540">
    <property type="entry name" value="P-loop containing nucleoside triphosphate hydrolases"/>
    <property type="match status" value="1"/>
</dbReference>
<dbReference type="InterPro" id="IPR041069">
    <property type="entry name" value="FeoB_Cyto"/>
</dbReference>
<dbReference type="InterPro" id="IPR023732">
    <property type="entry name" value="FeoC"/>
</dbReference>
<evidence type="ECO:0000256" key="2">
    <source>
        <dbReference type="ARBA" id="ARBA00022448"/>
    </source>
</evidence>
<evidence type="ECO:0000256" key="14">
    <source>
        <dbReference type="ARBA" id="ARBA00023065"/>
    </source>
</evidence>
<dbReference type="Proteomes" id="UP000030106">
    <property type="component" value="Unassembled WGS sequence"/>
</dbReference>
<keyword evidence="2" id="KW-0813">Transport</keyword>
<evidence type="ECO:0000313" key="22">
    <source>
        <dbReference type="EMBL" id="KGQ13456.1"/>
    </source>
</evidence>
<evidence type="ECO:0000256" key="6">
    <source>
        <dbReference type="ARBA" id="ARBA00022519"/>
    </source>
</evidence>
<evidence type="ECO:0000256" key="9">
    <source>
        <dbReference type="ARBA" id="ARBA00022741"/>
    </source>
</evidence>
<gene>
    <name evidence="22" type="ORF">BBAD15_g801</name>
</gene>
<dbReference type="GO" id="GO:0051536">
    <property type="term" value="F:iron-sulfur cluster binding"/>
    <property type="evidence" value="ECO:0007669"/>
    <property type="project" value="UniProtKB-KW"/>
</dbReference>
<dbReference type="PANTHER" id="PTHR43185">
    <property type="entry name" value="FERROUS IRON TRANSPORT PROTEIN B"/>
    <property type="match status" value="1"/>
</dbReference>
<dbReference type="Gene3D" id="2.30.30.90">
    <property type="match status" value="1"/>
</dbReference>
<evidence type="ECO:0000259" key="21">
    <source>
        <dbReference type="PROSITE" id="PS51711"/>
    </source>
</evidence>
<keyword evidence="15" id="KW-0238">DNA-binding</keyword>
<dbReference type="HOGENOM" id="CLU_013350_3_2_1"/>
<dbReference type="InterPro" id="IPR050860">
    <property type="entry name" value="FeoB_GTPase"/>
</dbReference>
<dbReference type="HAMAP" id="MF_01586">
    <property type="entry name" value="FeoC"/>
    <property type="match status" value="1"/>
</dbReference>
<keyword evidence="6" id="KW-0997">Cell inner membrane</keyword>
<organism evidence="22 23">
    <name type="scientific">Beauveria bassiana D1-5</name>
    <dbReference type="NCBI Taxonomy" id="1245745"/>
    <lineage>
        <taxon>Eukaryota</taxon>
        <taxon>Fungi</taxon>
        <taxon>Dikarya</taxon>
        <taxon>Ascomycota</taxon>
        <taxon>Pezizomycotina</taxon>
        <taxon>Sordariomycetes</taxon>
        <taxon>Hypocreomycetidae</taxon>
        <taxon>Hypocreales</taxon>
        <taxon>Cordycipitaceae</taxon>
        <taxon>Beauveria</taxon>
    </lineage>
</organism>
<dbReference type="InterPro" id="IPR015102">
    <property type="entry name" value="Tscrpt_reg_HTH_FeoC"/>
</dbReference>
<protein>
    <recommendedName>
        <fullName evidence="19">Ferrous iron transport protein B</fullName>
    </recommendedName>
</protein>
<evidence type="ECO:0000256" key="17">
    <source>
        <dbReference type="ARBA" id="ARBA00023136"/>
    </source>
</evidence>
<keyword evidence="9" id="KW-0547">Nucleotide-binding</keyword>
<evidence type="ECO:0000256" key="10">
    <source>
        <dbReference type="ARBA" id="ARBA00022989"/>
    </source>
</evidence>
<keyword evidence="16" id="KW-0342">GTP-binding</keyword>
<dbReference type="Pfam" id="PF07670">
    <property type="entry name" value="Gate"/>
    <property type="match status" value="2"/>
</dbReference>
<keyword evidence="5" id="KW-0410">Iron transport</keyword>
<evidence type="ECO:0000256" key="3">
    <source>
        <dbReference type="ARBA" id="ARBA00022475"/>
    </source>
</evidence>
<keyword evidence="18" id="KW-0804">Transcription</keyword>
<feature type="transmembrane region" description="Helical" evidence="20">
    <location>
        <begin position="468"/>
        <end position="488"/>
    </location>
</feature>
<dbReference type="NCBIfam" id="NF011960">
    <property type="entry name" value="PRK15431.1"/>
    <property type="match status" value="1"/>
</dbReference>
<dbReference type="Pfam" id="PF07664">
    <property type="entry name" value="FeoB_C"/>
    <property type="match status" value="1"/>
</dbReference>
<evidence type="ECO:0000256" key="18">
    <source>
        <dbReference type="ARBA" id="ARBA00023163"/>
    </source>
</evidence>
<evidence type="ECO:0000256" key="12">
    <source>
        <dbReference type="ARBA" id="ARBA00023014"/>
    </source>
</evidence>
<dbReference type="Gene3D" id="3.40.50.300">
    <property type="entry name" value="P-loop containing nucleotide triphosphate hydrolases"/>
    <property type="match status" value="1"/>
</dbReference>
<evidence type="ECO:0000256" key="1">
    <source>
        <dbReference type="ARBA" id="ARBA00004429"/>
    </source>
</evidence>
<name>A0A0A2VZV3_BEABA</name>
<dbReference type="Gene3D" id="1.10.287.1770">
    <property type="match status" value="1"/>
</dbReference>
<evidence type="ECO:0000256" key="20">
    <source>
        <dbReference type="SAM" id="Phobius"/>
    </source>
</evidence>
<keyword evidence="8" id="KW-0479">Metal-binding</keyword>
<keyword evidence="13" id="KW-0805">Transcription regulation</keyword>
<dbReference type="PROSITE" id="PS51711">
    <property type="entry name" value="G_FEOB"/>
    <property type="match status" value="1"/>
</dbReference>
<dbReference type="GO" id="GO:0005525">
    <property type="term" value="F:GTP binding"/>
    <property type="evidence" value="ECO:0007669"/>
    <property type="project" value="UniProtKB-KW"/>
</dbReference>
<feature type="domain" description="FeoB-type G" evidence="21">
    <location>
        <begin position="18"/>
        <end position="184"/>
    </location>
</feature>
<evidence type="ECO:0000256" key="15">
    <source>
        <dbReference type="ARBA" id="ARBA00023125"/>
    </source>
</evidence>
<dbReference type="GO" id="GO:0015093">
    <property type="term" value="F:ferrous iron transmembrane transporter activity"/>
    <property type="evidence" value="ECO:0007669"/>
    <property type="project" value="InterPro"/>
</dbReference>
<sequence>MLPGSSFNVVRVAPLGDPIHIETRRVSLVLRKKDLALLTGARQRVGNWAGVTVERKEGQFSTLEHQVTLVDLPGTYSLTTISSQTSLDEQIACHYILSGDADLLINVVDASNLERNLYLTLQLLELGIPCVVALNMLDIAEKQAIRIDIDALAARLGCPVVPLVSTRGRGIESLKLAIDRKQPTEKNELVHYPQVLLQEAKNLAEDMPPEMPVTQRNWLALQMLEGDIYSLAYAGNATDKLDAARTRLAEAVDDPALLIADARYQSIASICDAVSNSLTAEPNRLTVAMDKIILNRYLGLPIFMLVMYLMFLLAINIGGALQPIFDGGSVAIFIHGIQWLGYTLHFPEWLTIFLAQGIGGGINTVLPLVPQIGMMYLFLSFLEDSGYMARAAFVMDRLMQSLGLPGKSFVPLIVGFGCNVPSVMGARTLDAPRERLMTIMMAPFMSCGARLAIFAVFAAAFFGQQGALVVFSLYILGIVMAILTGLMLKHTIMRGEASPFVMELPVYHVPHLKSLILQTWQRLKGFVLRAGKVIVIVSIFIGALNSFSFSGKPVDSINDSALASVSRVLTPLLKPIGVHDDNWQATVGLFTGAMAKEVVVGTLNTLYTAEDIHNEEFDAASFNLLGELGDAADETWQGLKNTFSLSVLANPIEASKGDGEMSSGPMGVMSTKFGSEAAAYSYLIFVLLYIPCISRASSVQPGLHSGGGVVQRTAAGRPAPGKKPRGCIAAGHQKNAVVLLPEQRRRLPLGAMMASLIDIRNALALQGRLEAKQISQQLATPLPLVDAMLDRMEAMGKAIRISEDPSSCLTGSCKSCPEGKRCSRELWALR</sequence>
<keyword evidence="7 20" id="KW-0812">Transmembrane</keyword>
<dbReference type="Pfam" id="PF02421">
    <property type="entry name" value="FeoB_N"/>
    <property type="match status" value="1"/>
</dbReference>
<feature type="transmembrane region" description="Helical" evidence="20">
    <location>
        <begin position="297"/>
        <end position="318"/>
    </location>
</feature>
<dbReference type="InterPro" id="IPR030389">
    <property type="entry name" value="G_FEOB_dom"/>
</dbReference>
<evidence type="ECO:0000256" key="4">
    <source>
        <dbReference type="ARBA" id="ARBA00022491"/>
    </source>
</evidence>
<dbReference type="Pfam" id="PF17910">
    <property type="entry name" value="FeoB_Cyto"/>
    <property type="match status" value="1"/>
</dbReference>
<dbReference type="InterPro" id="IPR038157">
    <property type="entry name" value="FeoA_core_dom"/>
</dbReference>
<comment type="caution">
    <text evidence="22">The sequence shown here is derived from an EMBL/GenBank/DDBJ whole genome shotgun (WGS) entry which is preliminary data.</text>
</comment>
<evidence type="ECO:0000256" key="7">
    <source>
        <dbReference type="ARBA" id="ARBA00022692"/>
    </source>
</evidence>
<evidence type="ECO:0000313" key="23">
    <source>
        <dbReference type="Proteomes" id="UP000030106"/>
    </source>
</evidence>
<evidence type="ECO:0000256" key="5">
    <source>
        <dbReference type="ARBA" id="ARBA00022496"/>
    </source>
</evidence>
<dbReference type="GO" id="GO:0046872">
    <property type="term" value="F:metal ion binding"/>
    <property type="evidence" value="ECO:0007669"/>
    <property type="project" value="UniProtKB-KW"/>
</dbReference>
<dbReference type="InterPro" id="IPR027417">
    <property type="entry name" value="P-loop_NTPase"/>
</dbReference>
<keyword evidence="14" id="KW-0406">Ion transport</keyword>
<dbReference type="InterPro" id="IPR036390">
    <property type="entry name" value="WH_DNA-bd_sf"/>
</dbReference>
<proteinExistence type="inferred from homology"/>
<reference evidence="22 23" key="1">
    <citation type="submission" date="2012-10" db="EMBL/GenBank/DDBJ databases">
        <title>Genome sequencing and analysis of entomopathogenic fungi Beauveria bassiana D1-5.</title>
        <authorList>
            <person name="Li Q."/>
            <person name="Wang L."/>
            <person name="Zhang Z."/>
            <person name="Wang Q."/>
            <person name="Ren J."/>
            <person name="Wang M."/>
            <person name="Xu W."/>
            <person name="Wang J."/>
            <person name="Lu Y."/>
            <person name="Du Q."/>
            <person name="Sun Z."/>
        </authorList>
    </citation>
    <scope>NUCLEOTIDE SEQUENCE [LARGE SCALE GENOMIC DNA]</scope>
    <source>
        <strain evidence="22 23">D1-5</strain>
    </source>
</reference>
<dbReference type="FunFam" id="3.40.50.300:FF:000426">
    <property type="entry name" value="Ferrous iron transport protein B"/>
    <property type="match status" value="1"/>
</dbReference>
<evidence type="ECO:0000256" key="19">
    <source>
        <dbReference type="ARBA" id="ARBA00031200"/>
    </source>
</evidence>
<dbReference type="SUPFAM" id="SSF46785">
    <property type="entry name" value="Winged helix' DNA-binding domain"/>
    <property type="match status" value="1"/>
</dbReference>
<dbReference type="NCBIfam" id="TIGR00437">
    <property type="entry name" value="feoB"/>
    <property type="match status" value="1"/>
</dbReference>
<evidence type="ECO:0000256" key="16">
    <source>
        <dbReference type="ARBA" id="ARBA00023134"/>
    </source>
</evidence>
<dbReference type="EMBL" id="ANFO01000041">
    <property type="protein sequence ID" value="KGQ13456.1"/>
    <property type="molecule type" value="Genomic_DNA"/>
</dbReference>
<evidence type="ECO:0000256" key="8">
    <source>
        <dbReference type="ARBA" id="ARBA00022723"/>
    </source>
</evidence>
<keyword evidence="11" id="KW-0408">Iron</keyword>
<evidence type="ECO:0000256" key="11">
    <source>
        <dbReference type="ARBA" id="ARBA00023004"/>
    </source>
</evidence>
<keyword evidence="4" id="KW-0678">Repressor</keyword>
<dbReference type="STRING" id="1245745.A0A0A2VZV3"/>
<feature type="transmembrane region" description="Helical" evidence="20">
    <location>
        <begin position="441"/>
        <end position="462"/>
    </location>
</feature>
<comment type="subcellular location">
    <subcellularLocation>
        <location evidence="1">Cell inner membrane</location>
        <topology evidence="1">Multi-pass membrane protein</topology>
    </subcellularLocation>
</comment>
<accession>A0A0A2VZV3</accession>
<dbReference type="GO" id="GO:0005886">
    <property type="term" value="C:plasma membrane"/>
    <property type="evidence" value="ECO:0007669"/>
    <property type="project" value="UniProtKB-SubCell"/>
</dbReference>
<keyword evidence="10 20" id="KW-1133">Transmembrane helix</keyword>